<dbReference type="AlphaFoldDB" id="J7L2M0"/>
<dbReference type="HOGENOM" id="CLU_3346456_0_0_11"/>
<evidence type="ECO:0000313" key="2">
    <source>
        <dbReference type="EMBL" id="AFR07001.1"/>
    </source>
</evidence>
<dbReference type="STRING" id="1205910.B005_2771"/>
<sequence length="37" mass="3988">MPLEERPRQGPDRRSGVEVMTGTSAPVPVSLLEKAVP</sequence>
<protein>
    <submittedName>
        <fullName evidence="2">Uncharacterized protein</fullName>
    </submittedName>
</protein>
<gene>
    <name evidence="2" type="ordered locus">B005_2771</name>
</gene>
<feature type="region of interest" description="Disordered" evidence="1">
    <location>
        <begin position="1"/>
        <end position="37"/>
    </location>
</feature>
<evidence type="ECO:0000313" key="3">
    <source>
        <dbReference type="Proteomes" id="UP000003779"/>
    </source>
</evidence>
<dbReference type="KEGG" id="nal:B005_2771"/>
<dbReference type="Proteomes" id="UP000003779">
    <property type="component" value="Chromosome"/>
</dbReference>
<evidence type="ECO:0000256" key="1">
    <source>
        <dbReference type="SAM" id="MobiDB-lite"/>
    </source>
</evidence>
<organism evidence="2 3">
    <name type="scientific">Nocardiopsis alba (strain ATCC BAA-2165 / BE74)</name>
    <dbReference type="NCBI Taxonomy" id="1205910"/>
    <lineage>
        <taxon>Bacteria</taxon>
        <taxon>Bacillati</taxon>
        <taxon>Actinomycetota</taxon>
        <taxon>Actinomycetes</taxon>
        <taxon>Streptosporangiales</taxon>
        <taxon>Nocardiopsidaceae</taxon>
        <taxon>Nocardiopsis</taxon>
    </lineage>
</organism>
<reference evidence="2 3" key="1">
    <citation type="journal article" date="2012" name="J. Bacteriol.">
        <title>Whole-Genome Sequence of Nocardiopsis alba Strain ATCC BAA-2165, Associated with Honeybees.</title>
        <authorList>
            <person name="Qiao J."/>
            <person name="Chen L."/>
            <person name="Li Y."/>
            <person name="Wang J."/>
            <person name="Zhang W."/>
            <person name="Chen S."/>
        </authorList>
    </citation>
    <scope>NUCLEOTIDE SEQUENCE [LARGE SCALE GENOMIC DNA]</scope>
    <source>
        <strain evidence="3">ATCC BAA-2165 / BE74</strain>
    </source>
</reference>
<reference evidence="3" key="2">
    <citation type="submission" date="2012-08" db="EMBL/GenBank/DDBJ databases">
        <title>Whole-genome sequence of Nocardiopsis alba strain ATCC BAA-2165 associated with honeybees.</title>
        <authorList>
            <person name="Qiao J."/>
            <person name="Chen L."/>
            <person name="Li Y."/>
            <person name="Wang J."/>
            <person name="Zhang W."/>
            <person name="Chen S."/>
        </authorList>
    </citation>
    <scope>NUCLEOTIDE SEQUENCE [LARGE SCALE GENOMIC DNA]</scope>
    <source>
        <strain evidence="3">ATCC BAA-2165 / BE74</strain>
    </source>
</reference>
<proteinExistence type="predicted"/>
<name>J7L2M0_NOCAA</name>
<feature type="compositionally biased region" description="Basic and acidic residues" evidence="1">
    <location>
        <begin position="1"/>
        <end position="16"/>
    </location>
</feature>
<dbReference type="EMBL" id="CP003788">
    <property type="protein sequence ID" value="AFR07001.1"/>
    <property type="molecule type" value="Genomic_DNA"/>
</dbReference>
<accession>J7L2M0</accession>